<evidence type="ECO:0000313" key="1">
    <source>
        <dbReference type="EMBL" id="KAJ2985996.1"/>
    </source>
</evidence>
<accession>A0ACC1P3A5</accession>
<dbReference type="EMBL" id="JAPDGR010001013">
    <property type="protein sequence ID" value="KAJ2985996.1"/>
    <property type="molecule type" value="Genomic_DNA"/>
</dbReference>
<evidence type="ECO:0000313" key="2">
    <source>
        <dbReference type="Proteomes" id="UP001143856"/>
    </source>
</evidence>
<sequence length="714" mass="80044">MQVLRIQDISDKKTLEDLTRDLRTIAATDPILSEVIGTVDRVSLVRTEKSWACATASFYSELLDTDLVERFSRASARTNFNILAVPGLASHAVGSWKAPGANDIWLRDYLPNDVSGLRVLLYGYDTNLLKSDSRKSIEDMGKMLLESVTAFRADSQAKRPVILIGHSLGGLLIKEALLQANKKQHYDLSKTCTGLLFFGVPNHGLRNDQLSSLVKGQPNGSLIRDLLVDRDTEPSTFLKRISGEFAESCRDRYLVVSFYELKPSPIIQKQSNGSLTKSGDKILMVTQKSATSTGITAAADEDNVGLDVDHSGLVKFSSRNCDEYSIVRGRIRLLVNGRFRGKLEPETMRAWQNMNTPPYSSFRNSARLAKPEEGTLQWLLQAPSTEPGDPRYLQSHDFQAWRDSDESQCLLLTGPPGQGKSVLSNFIISHLEDSASSGSRTIYYFCTIKNNNVSDRNAGSVLRSLIVQLCKDQQQLFDLIPTDITRQSNFFSSASADVLLDVFEKMLRSNVYKTIFCIIDGLDVYTDDMLDLIQELARLLNTFTGDQKSIIKLLCTSRPHRRILDAWGQSPHKILRCEANDLQCFIQSRVASLEPGYTEDMRHQIKTRLIQNVGSTFLWIDVVIRRLRTIGFPSEALIDKEITNSSSDLYKLYTSLVQDLVQGNEQHAAILAWVVNAQRPLRCGELAEAISIDLHDEHPSYQKCSRNKPHITPD</sequence>
<gene>
    <name evidence="1" type="ORF">NUW58_g5244</name>
</gene>
<protein>
    <submittedName>
        <fullName evidence="1">Uncharacterized protein</fullName>
    </submittedName>
</protein>
<dbReference type="Proteomes" id="UP001143856">
    <property type="component" value="Unassembled WGS sequence"/>
</dbReference>
<organism evidence="1 2">
    <name type="scientific">Xylaria curta</name>
    <dbReference type="NCBI Taxonomy" id="42375"/>
    <lineage>
        <taxon>Eukaryota</taxon>
        <taxon>Fungi</taxon>
        <taxon>Dikarya</taxon>
        <taxon>Ascomycota</taxon>
        <taxon>Pezizomycotina</taxon>
        <taxon>Sordariomycetes</taxon>
        <taxon>Xylariomycetidae</taxon>
        <taxon>Xylariales</taxon>
        <taxon>Xylariaceae</taxon>
        <taxon>Xylaria</taxon>
    </lineage>
</organism>
<comment type="caution">
    <text evidence="1">The sequence shown here is derived from an EMBL/GenBank/DDBJ whole genome shotgun (WGS) entry which is preliminary data.</text>
</comment>
<reference evidence="1" key="1">
    <citation type="submission" date="2022-10" db="EMBL/GenBank/DDBJ databases">
        <title>Genome Sequence of Xylaria curta.</title>
        <authorList>
            <person name="Buettner E."/>
        </authorList>
    </citation>
    <scope>NUCLEOTIDE SEQUENCE</scope>
    <source>
        <strain evidence="1">Babe10</strain>
    </source>
</reference>
<proteinExistence type="predicted"/>
<keyword evidence="2" id="KW-1185">Reference proteome</keyword>
<name>A0ACC1P3A5_9PEZI</name>